<organism evidence="2 3">
    <name type="scientific">Paenibacillus glycanilyticus</name>
    <dbReference type="NCBI Taxonomy" id="126569"/>
    <lineage>
        <taxon>Bacteria</taxon>
        <taxon>Bacillati</taxon>
        <taxon>Bacillota</taxon>
        <taxon>Bacilli</taxon>
        <taxon>Bacillales</taxon>
        <taxon>Paenibacillaceae</taxon>
        <taxon>Paenibacillus</taxon>
    </lineage>
</organism>
<dbReference type="EMBL" id="BSSQ01000006">
    <property type="protein sequence ID" value="GLX67156.1"/>
    <property type="molecule type" value="Genomic_DNA"/>
</dbReference>
<gene>
    <name evidence="2" type="ORF">MU1_15010</name>
</gene>
<evidence type="ECO:0000259" key="1">
    <source>
        <dbReference type="PROSITE" id="PS51509"/>
    </source>
</evidence>
<feature type="domain" description="Phosphagen kinase N-terminal" evidence="1">
    <location>
        <begin position="1"/>
        <end position="40"/>
    </location>
</feature>
<dbReference type="Proteomes" id="UP001157114">
    <property type="component" value="Unassembled WGS sequence"/>
</dbReference>
<sequence length="59" mass="6472">MEKAKSSPDNAGLSELVAGLEEAFELFDELFDESFEDEHAVKLAPSNAVESSNATFFFI</sequence>
<dbReference type="PROSITE" id="PS51509">
    <property type="entry name" value="PHOSPHAGEN_KINASE_N"/>
    <property type="match status" value="1"/>
</dbReference>
<proteinExistence type="predicted"/>
<comment type="caution">
    <text evidence="2">The sequence shown here is derived from an EMBL/GenBank/DDBJ whole genome shotgun (WGS) entry which is preliminary data.</text>
</comment>
<reference evidence="2 3" key="1">
    <citation type="submission" date="2023-03" db="EMBL/GenBank/DDBJ databases">
        <title>Draft genome sequence of the bacteria which degrade cell wall of Tricholomamatutake.</title>
        <authorList>
            <person name="Konishi Y."/>
            <person name="Fukuta Y."/>
            <person name="Shirasaka N."/>
        </authorList>
    </citation>
    <scope>NUCLEOTIDE SEQUENCE [LARGE SCALE GENOMIC DNA]</scope>
    <source>
        <strain evidence="3">mu1</strain>
    </source>
</reference>
<dbReference type="InterPro" id="IPR022413">
    <property type="entry name" value="ATP-guanido_PTrfase_N"/>
</dbReference>
<evidence type="ECO:0000313" key="2">
    <source>
        <dbReference type="EMBL" id="GLX67156.1"/>
    </source>
</evidence>
<keyword evidence="3" id="KW-1185">Reference proteome</keyword>
<protein>
    <recommendedName>
        <fullName evidence="1">Phosphagen kinase N-terminal domain-containing protein</fullName>
    </recommendedName>
</protein>
<evidence type="ECO:0000313" key="3">
    <source>
        <dbReference type="Proteomes" id="UP001157114"/>
    </source>
</evidence>
<accession>A0ABQ6G873</accession>
<name>A0ABQ6G873_9BACL</name>